<comment type="pathway">
    <text evidence="2">Glycan biosynthesis; alginate biosynthesis.</text>
</comment>
<dbReference type="UniPathway" id="UPA00286"/>
<evidence type="ECO:0000256" key="6">
    <source>
        <dbReference type="ARBA" id="ARBA00022841"/>
    </source>
</evidence>
<dbReference type="EMBL" id="AEAH01002981">
    <property type="protein sequence ID" value="EGH34869.1"/>
    <property type="molecule type" value="Genomic_DNA"/>
</dbReference>
<keyword evidence="3" id="KW-0808">Transferase</keyword>
<keyword evidence="7" id="KW-0012">Acyltransferase</keyword>
<evidence type="ECO:0000256" key="5">
    <source>
        <dbReference type="ARBA" id="ARBA00022764"/>
    </source>
</evidence>
<name>F3FXC7_PSESX</name>
<evidence type="ECO:0000259" key="8">
    <source>
        <dbReference type="Pfam" id="PF16822"/>
    </source>
</evidence>
<gene>
    <name evidence="9" type="ORF">PSYJA_40205</name>
</gene>
<feature type="domain" description="AlgX/AlgJ SGNH hydrolase-like" evidence="8">
    <location>
        <begin position="3"/>
        <end position="67"/>
    </location>
</feature>
<proteinExistence type="predicted"/>
<protein>
    <submittedName>
        <fullName evidence="9">Alginate biosynthesis protein AlgX</fullName>
    </submittedName>
</protein>
<comment type="caution">
    <text evidence="9">The sequence shown here is derived from an EMBL/GenBank/DDBJ whole genome shotgun (WGS) entry which is preliminary data.</text>
</comment>
<dbReference type="GO" id="GO:0042597">
    <property type="term" value="C:periplasmic space"/>
    <property type="evidence" value="ECO:0007669"/>
    <property type="project" value="UniProtKB-SubCell"/>
</dbReference>
<comment type="subcellular location">
    <subcellularLocation>
        <location evidence="1">Periplasm</location>
    </subcellularLocation>
</comment>
<dbReference type="GO" id="GO:0042121">
    <property type="term" value="P:alginic acid biosynthetic process"/>
    <property type="evidence" value="ECO:0007669"/>
    <property type="project" value="UniProtKB-UniPathway"/>
</dbReference>
<dbReference type="AlphaFoldDB" id="F3FXC7"/>
<evidence type="ECO:0000313" key="10">
    <source>
        <dbReference type="Proteomes" id="UP000004471"/>
    </source>
</evidence>
<reference evidence="9 10" key="1">
    <citation type="journal article" date="2011" name="PLoS Pathog.">
        <title>Dynamic evolution of pathogenicity revealed by sequencing and comparative genomics of 19 Pseudomonas syringae isolates.</title>
        <authorList>
            <person name="Baltrus D.A."/>
            <person name="Nishimura M.T."/>
            <person name="Romanchuk A."/>
            <person name="Chang J.H."/>
            <person name="Mukhtar M.S."/>
            <person name="Cherkis K."/>
            <person name="Roach J."/>
            <person name="Grant S.R."/>
            <person name="Jones C.D."/>
            <person name="Dangl J.L."/>
        </authorList>
    </citation>
    <scope>NUCLEOTIDE SEQUENCE [LARGE SCALE GENOMIC DNA]</scope>
    <source>
        <strain evidence="10">M301072PT</strain>
    </source>
</reference>
<keyword evidence="6" id="KW-0016">Alginate biosynthesis</keyword>
<sequence>QAQGDWLFRTQEDLRTEFDTTPAGYRRMKELHDAFKSKGVELVVVYQPTRGLVDRNKLFPAERDKFDYA</sequence>
<dbReference type="InterPro" id="IPR031811">
    <property type="entry name" value="ALGX/ALGJ_SGNH-like"/>
</dbReference>
<evidence type="ECO:0000313" key="9">
    <source>
        <dbReference type="EMBL" id="EGH34869.1"/>
    </source>
</evidence>
<accession>F3FXC7</accession>
<evidence type="ECO:0000256" key="2">
    <source>
        <dbReference type="ARBA" id="ARBA00005182"/>
    </source>
</evidence>
<dbReference type="Pfam" id="PF16822">
    <property type="entry name" value="ALGX"/>
    <property type="match status" value="1"/>
</dbReference>
<dbReference type="HOGENOM" id="CLU_2782055_0_0_6"/>
<dbReference type="Proteomes" id="UP000004471">
    <property type="component" value="Unassembled WGS sequence"/>
</dbReference>
<dbReference type="GO" id="GO:0016746">
    <property type="term" value="F:acyltransferase activity"/>
    <property type="evidence" value="ECO:0007669"/>
    <property type="project" value="UniProtKB-KW"/>
</dbReference>
<evidence type="ECO:0000256" key="7">
    <source>
        <dbReference type="ARBA" id="ARBA00023315"/>
    </source>
</evidence>
<keyword evidence="5" id="KW-0574">Periplasm</keyword>
<evidence type="ECO:0000256" key="3">
    <source>
        <dbReference type="ARBA" id="ARBA00022679"/>
    </source>
</evidence>
<evidence type="ECO:0000256" key="4">
    <source>
        <dbReference type="ARBA" id="ARBA00022729"/>
    </source>
</evidence>
<organism evidence="9 10">
    <name type="scientific">Pseudomonas syringae pv. japonica str. M301072</name>
    <dbReference type="NCBI Taxonomy" id="629262"/>
    <lineage>
        <taxon>Bacteria</taxon>
        <taxon>Pseudomonadati</taxon>
        <taxon>Pseudomonadota</taxon>
        <taxon>Gammaproteobacteria</taxon>
        <taxon>Pseudomonadales</taxon>
        <taxon>Pseudomonadaceae</taxon>
        <taxon>Pseudomonas</taxon>
        <taxon>Pseudomonas syringae</taxon>
    </lineage>
</organism>
<evidence type="ECO:0000256" key="1">
    <source>
        <dbReference type="ARBA" id="ARBA00004418"/>
    </source>
</evidence>
<keyword evidence="4" id="KW-0732">Signal</keyword>
<feature type="non-terminal residue" evidence="9">
    <location>
        <position position="69"/>
    </location>
</feature>
<feature type="non-terminal residue" evidence="9">
    <location>
        <position position="1"/>
    </location>
</feature>